<keyword evidence="1" id="KW-0175">Coiled coil</keyword>
<sequence>MAEIEYKGIKVGGSKLLIIIPLIGTIIGGLWGGFELYNRYQMMEVKINKYVTPDLSGFDKRIAIIEGKLVEIQESVITARDYTRDIKIDLKKDLDYVTDLTEDSNKETKLLDRELRKDINQTVKDVKAELKDIKADIEDKLATQEEKINKRVEKALENPLAGMATSK</sequence>
<dbReference type="AlphaFoldDB" id="A0A383F1D2"/>
<organism evidence="3">
    <name type="scientific">marine metagenome</name>
    <dbReference type="NCBI Taxonomy" id="408172"/>
    <lineage>
        <taxon>unclassified sequences</taxon>
        <taxon>metagenomes</taxon>
        <taxon>ecological metagenomes</taxon>
    </lineage>
</organism>
<reference evidence="3" key="1">
    <citation type="submission" date="2018-05" db="EMBL/GenBank/DDBJ databases">
        <authorList>
            <person name="Lanie J.A."/>
            <person name="Ng W.-L."/>
            <person name="Kazmierczak K.M."/>
            <person name="Andrzejewski T.M."/>
            <person name="Davidsen T.M."/>
            <person name="Wayne K.J."/>
            <person name="Tettelin H."/>
            <person name="Glass J.I."/>
            <person name="Rusch D."/>
            <person name="Podicherti R."/>
            <person name="Tsui H.-C.T."/>
            <person name="Winkler M.E."/>
        </authorList>
    </citation>
    <scope>NUCLEOTIDE SEQUENCE</scope>
</reference>
<protein>
    <submittedName>
        <fullName evidence="3">Uncharacterized protein</fullName>
    </submittedName>
</protein>
<dbReference type="EMBL" id="UINC01230248">
    <property type="protein sequence ID" value="SVE62300.1"/>
    <property type="molecule type" value="Genomic_DNA"/>
</dbReference>
<keyword evidence="2" id="KW-0812">Transmembrane</keyword>
<gene>
    <name evidence="3" type="ORF">METZ01_LOCUS515154</name>
</gene>
<evidence type="ECO:0000313" key="3">
    <source>
        <dbReference type="EMBL" id="SVE62300.1"/>
    </source>
</evidence>
<keyword evidence="2" id="KW-1133">Transmembrane helix</keyword>
<feature type="transmembrane region" description="Helical" evidence="2">
    <location>
        <begin position="16"/>
        <end position="37"/>
    </location>
</feature>
<name>A0A383F1D2_9ZZZZ</name>
<evidence type="ECO:0000256" key="2">
    <source>
        <dbReference type="SAM" id="Phobius"/>
    </source>
</evidence>
<proteinExistence type="predicted"/>
<feature type="coiled-coil region" evidence="1">
    <location>
        <begin position="116"/>
        <end position="154"/>
    </location>
</feature>
<accession>A0A383F1D2</accession>
<evidence type="ECO:0000256" key="1">
    <source>
        <dbReference type="SAM" id="Coils"/>
    </source>
</evidence>
<keyword evidence="2" id="KW-0472">Membrane</keyword>